<accession>A0A2I0KU56</accession>
<gene>
    <name evidence="2" type="ORF">CRG98_007617</name>
</gene>
<comment type="caution">
    <text evidence="2">The sequence shown here is derived from an EMBL/GenBank/DDBJ whole genome shotgun (WGS) entry which is preliminary data.</text>
</comment>
<reference evidence="2 3" key="1">
    <citation type="submission" date="2017-11" db="EMBL/GenBank/DDBJ databases">
        <title>De-novo sequencing of pomegranate (Punica granatum L.) genome.</title>
        <authorList>
            <person name="Akparov Z."/>
            <person name="Amiraslanov A."/>
            <person name="Hajiyeva S."/>
            <person name="Abbasov M."/>
            <person name="Kaur K."/>
            <person name="Hamwieh A."/>
            <person name="Solovyev V."/>
            <person name="Salamov A."/>
            <person name="Braich B."/>
            <person name="Kosarev P."/>
            <person name="Mahmoud A."/>
            <person name="Hajiyev E."/>
            <person name="Babayeva S."/>
            <person name="Izzatullayeva V."/>
            <person name="Mammadov A."/>
            <person name="Mammadov A."/>
            <person name="Sharifova S."/>
            <person name="Ojaghi J."/>
            <person name="Eynullazada K."/>
            <person name="Bayramov B."/>
            <person name="Abdulazimova A."/>
            <person name="Shahmuradov I."/>
        </authorList>
    </citation>
    <scope>NUCLEOTIDE SEQUENCE [LARGE SCALE GENOMIC DNA]</scope>
    <source>
        <strain evidence="3">cv. AG2017</strain>
        <tissue evidence="2">Leaf</tissue>
    </source>
</reference>
<proteinExistence type="predicted"/>
<evidence type="ECO:0000256" key="1">
    <source>
        <dbReference type="SAM" id="MobiDB-lite"/>
    </source>
</evidence>
<dbReference type="EMBL" id="PGOL01000344">
    <property type="protein sequence ID" value="PKI72001.1"/>
    <property type="molecule type" value="Genomic_DNA"/>
</dbReference>
<dbReference type="Proteomes" id="UP000233551">
    <property type="component" value="Unassembled WGS sequence"/>
</dbReference>
<organism evidence="2 3">
    <name type="scientific">Punica granatum</name>
    <name type="common">Pomegranate</name>
    <dbReference type="NCBI Taxonomy" id="22663"/>
    <lineage>
        <taxon>Eukaryota</taxon>
        <taxon>Viridiplantae</taxon>
        <taxon>Streptophyta</taxon>
        <taxon>Embryophyta</taxon>
        <taxon>Tracheophyta</taxon>
        <taxon>Spermatophyta</taxon>
        <taxon>Magnoliopsida</taxon>
        <taxon>eudicotyledons</taxon>
        <taxon>Gunneridae</taxon>
        <taxon>Pentapetalae</taxon>
        <taxon>rosids</taxon>
        <taxon>malvids</taxon>
        <taxon>Myrtales</taxon>
        <taxon>Lythraceae</taxon>
        <taxon>Punica</taxon>
    </lineage>
</organism>
<dbReference type="AlphaFoldDB" id="A0A2I0KU56"/>
<keyword evidence="3" id="KW-1185">Reference proteome</keyword>
<evidence type="ECO:0000313" key="2">
    <source>
        <dbReference type="EMBL" id="PKI72001.1"/>
    </source>
</evidence>
<protein>
    <submittedName>
        <fullName evidence="2">Uncharacterized protein</fullName>
    </submittedName>
</protein>
<sequence length="228" mass="25508">MDLKLGRIEGPLRKKDGEASKKQTAGVFRKDFSGNSTSRAIFVGLQVPQAYSPAPPTIIQPQPPQQYAPTQVQQSRAPALRPPQPAQRISFNEVKPPNVHANPLPDHGSSSGPSINMISIAAIGEEEDLQENLVPFIIDYAPVEVLIASAPFVIEVLAKEPYHDCRVPWNYGDEVANMEQEMSATHDRFIKVQSLQTKRRLLLLHFQSFQKPCYFLQRRSVSKKLKLS</sequence>
<feature type="compositionally biased region" description="Basic and acidic residues" evidence="1">
    <location>
        <begin position="1"/>
        <end position="21"/>
    </location>
</feature>
<name>A0A2I0KU56_PUNGR</name>
<feature type="compositionally biased region" description="Pro residues" evidence="1">
    <location>
        <begin position="53"/>
        <end position="66"/>
    </location>
</feature>
<feature type="region of interest" description="Disordered" evidence="1">
    <location>
        <begin position="1"/>
        <end position="24"/>
    </location>
</feature>
<evidence type="ECO:0000313" key="3">
    <source>
        <dbReference type="Proteomes" id="UP000233551"/>
    </source>
</evidence>
<feature type="region of interest" description="Disordered" evidence="1">
    <location>
        <begin position="53"/>
        <end position="72"/>
    </location>
</feature>